<dbReference type="SUPFAM" id="SSF57701">
    <property type="entry name" value="Zn2/Cys6 DNA-binding domain"/>
    <property type="match status" value="1"/>
</dbReference>
<dbReference type="InterPro" id="IPR021858">
    <property type="entry name" value="Fun_TF"/>
</dbReference>
<reference evidence="9 10" key="1">
    <citation type="submission" date="2016-04" db="EMBL/GenBank/DDBJ databases">
        <title>A degradative enzymes factory behind the ericoid mycorrhizal symbiosis.</title>
        <authorList>
            <consortium name="DOE Joint Genome Institute"/>
            <person name="Martino E."/>
            <person name="Morin E."/>
            <person name="Grelet G."/>
            <person name="Kuo A."/>
            <person name="Kohler A."/>
            <person name="Daghino S."/>
            <person name="Barry K."/>
            <person name="Choi C."/>
            <person name="Cichocki N."/>
            <person name="Clum A."/>
            <person name="Copeland A."/>
            <person name="Hainaut M."/>
            <person name="Haridas S."/>
            <person name="Labutti K."/>
            <person name="Lindquist E."/>
            <person name="Lipzen A."/>
            <person name="Khouja H.-R."/>
            <person name="Murat C."/>
            <person name="Ohm R."/>
            <person name="Olson A."/>
            <person name="Spatafora J."/>
            <person name="Veneault-Fourrey C."/>
            <person name="Henrissat B."/>
            <person name="Grigoriev I."/>
            <person name="Martin F."/>
            <person name="Perotto S."/>
        </authorList>
    </citation>
    <scope>NUCLEOTIDE SEQUENCE [LARGE SCALE GENOMIC DNA]</scope>
    <source>
        <strain evidence="9 10">F</strain>
    </source>
</reference>
<evidence type="ECO:0000313" key="10">
    <source>
        <dbReference type="Proteomes" id="UP000235786"/>
    </source>
</evidence>
<accession>A0A2J6RHD1</accession>
<evidence type="ECO:0000256" key="1">
    <source>
        <dbReference type="ARBA" id="ARBA00022723"/>
    </source>
</evidence>
<organism evidence="9 10">
    <name type="scientific">Hyaloscypha variabilis (strain UAMH 11265 / GT02V1 / F)</name>
    <name type="common">Meliniomyces variabilis</name>
    <dbReference type="NCBI Taxonomy" id="1149755"/>
    <lineage>
        <taxon>Eukaryota</taxon>
        <taxon>Fungi</taxon>
        <taxon>Dikarya</taxon>
        <taxon>Ascomycota</taxon>
        <taxon>Pezizomycotina</taxon>
        <taxon>Leotiomycetes</taxon>
        <taxon>Helotiales</taxon>
        <taxon>Hyaloscyphaceae</taxon>
        <taxon>Hyaloscypha</taxon>
        <taxon>Hyaloscypha variabilis</taxon>
    </lineage>
</organism>
<dbReference type="InterPro" id="IPR052360">
    <property type="entry name" value="Transcr_Regulatory_Proteins"/>
</dbReference>
<feature type="domain" description="Zn(2)-C6 fungal-type" evidence="8">
    <location>
        <begin position="16"/>
        <end position="45"/>
    </location>
</feature>
<feature type="region of interest" description="Disordered" evidence="7">
    <location>
        <begin position="313"/>
        <end position="334"/>
    </location>
</feature>
<keyword evidence="5" id="KW-0804">Transcription</keyword>
<evidence type="ECO:0000256" key="5">
    <source>
        <dbReference type="ARBA" id="ARBA00023163"/>
    </source>
</evidence>
<keyword evidence="6" id="KW-0539">Nucleus</keyword>
<evidence type="ECO:0000256" key="2">
    <source>
        <dbReference type="ARBA" id="ARBA00022833"/>
    </source>
</evidence>
<dbReference type="Pfam" id="PF00172">
    <property type="entry name" value="Zn_clus"/>
    <property type="match status" value="1"/>
</dbReference>
<keyword evidence="2" id="KW-0862">Zinc</keyword>
<gene>
    <name evidence="9" type="ORF">L207DRAFT_59129</name>
</gene>
<dbReference type="OrthoDB" id="39175at2759"/>
<dbReference type="GO" id="GO:0000981">
    <property type="term" value="F:DNA-binding transcription factor activity, RNA polymerase II-specific"/>
    <property type="evidence" value="ECO:0007669"/>
    <property type="project" value="InterPro"/>
</dbReference>
<keyword evidence="4" id="KW-0238">DNA-binding</keyword>
<dbReference type="EMBL" id="KZ613948">
    <property type="protein sequence ID" value="PMD37935.1"/>
    <property type="molecule type" value="Genomic_DNA"/>
</dbReference>
<evidence type="ECO:0000256" key="7">
    <source>
        <dbReference type="SAM" id="MobiDB-lite"/>
    </source>
</evidence>
<keyword evidence="10" id="KW-1185">Reference proteome</keyword>
<evidence type="ECO:0000256" key="6">
    <source>
        <dbReference type="ARBA" id="ARBA00023242"/>
    </source>
</evidence>
<dbReference type="PANTHER" id="PTHR36206:SF4">
    <property type="entry name" value="HYPOTHETICAL CONSERVED PROTEIN (EUROFUNG)-RELATED"/>
    <property type="match status" value="1"/>
</dbReference>
<dbReference type="InterPro" id="IPR001138">
    <property type="entry name" value="Zn2Cys6_DnaBD"/>
</dbReference>
<dbReference type="PROSITE" id="PS50048">
    <property type="entry name" value="ZN2_CY6_FUNGAL_2"/>
    <property type="match status" value="1"/>
</dbReference>
<dbReference type="Gene3D" id="4.10.240.10">
    <property type="entry name" value="Zn(2)-C6 fungal-type DNA-binding domain"/>
    <property type="match status" value="1"/>
</dbReference>
<dbReference type="GO" id="GO:0008270">
    <property type="term" value="F:zinc ion binding"/>
    <property type="evidence" value="ECO:0007669"/>
    <property type="project" value="InterPro"/>
</dbReference>
<evidence type="ECO:0000256" key="4">
    <source>
        <dbReference type="ARBA" id="ARBA00023125"/>
    </source>
</evidence>
<keyword evidence="3" id="KW-0805">Transcription regulation</keyword>
<dbReference type="SMART" id="SM00066">
    <property type="entry name" value="GAL4"/>
    <property type="match status" value="1"/>
</dbReference>
<dbReference type="Proteomes" id="UP000235786">
    <property type="component" value="Unassembled WGS sequence"/>
</dbReference>
<dbReference type="AlphaFoldDB" id="A0A2J6RHD1"/>
<keyword evidence="1" id="KW-0479">Metal-binding</keyword>
<protein>
    <recommendedName>
        <fullName evidence="8">Zn(2)-C6 fungal-type domain-containing protein</fullName>
    </recommendedName>
</protein>
<dbReference type="PANTHER" id="PTHR36206">
    <property type="entry name" value="ASPERCRYPTIN BIOSYNTHESIS CLUSTER-SPECIFIC TRANSCRIPTION REGULATOR ATNN-RELATED"/>
    <property type="match status" value="1"/>
</dbReference>
<dbReference type="Pfam" id="PF11951">
    <property type="entry name" value="Fungal_trans_2"/>
    <property type="match status" value="1"/>
</dbReference>
<dbReference type="InterPro" id="IPR036864">
    <property type="entry name" value="Zn2-C6_fun-type_DNA-bd_sf"/>
</dbReference>
<evidence type="ECO:0000259" key="8">
    <source>
        <dbReference type="PROSITE" id="PS50048"/>
    </source>
</evidence>
<proteinExistence type="predicted"/>
<sequence length="502" mass="56884">MPSGQIRASKPKVRTGCRRCKARRVKCDETKPQCLRCIQYGRPCTGYESYHPPISRVDSRSTQLAPRTTPFNISVPLEQPAPVSLLGGQTEHQYFHYFRTTTAAQLCDGFEDEVWNRIVLQASHSIPSLQRLVISIGALSRSRELQTDHSSSKEAILALDKYALDEYSQALKGIQTLAKTPSSTLNITRLILIASILIYVFESFHGNTSPAIAYLKSALAIALRNKPRTGPILYRHLGTNLLSRDIEDELITAFARLDGQLAHRYDNPDPTIPTVLGMRMDYYDELYVVPSQFFDTQTARRYLEHIQYRSRPNVERQDSASEDGESTQMGKSEEVTLFKEETRRMVSVREMEGLKEQQRKWMGAFQPLYEKIYMNPRDGSWVAVKILRFQGLQTYLLLYGPLRIRLPDEVVETKDEVLEGVCAEMLGLAREVVSDERFTRGFMFNYGLIPGLLVVILSAPRKETGWEAVRVLGSMRGRVEGTWDSEGVAKMGEGILIMQGKG</sequence>
<evidence type="ECO:0000256" key="3">
    <source>
        <dbReference type="ARBA" id="ARBA00023015"/>
    </source>
</evidence>
<dbReference type="GO" id="GO:0003677">
    <property type="term" value="F:DNA binding"/>
    <property type="evidence" value="ECO:0007669"/>
    <property type="project" value="UniProtKB-KW"/>
</dbReference>
<dbReference type="PROSITE" id="PS00463">
    <property type="entry name" value="ZN2_CY6_FUNGAL_1"/>
    <property type="match status" value="1"/>
</dbReference>
<evidence type="ECO:0000313" key="9">
    <source>
        <dbReference type="EMBL" id="PMD37935.1"/>
    </source>
</evidence>
<dbReference type="CDD" id="cd00067">
    <property type="entry name" value="GAL4"/>
    <property type="match status" value="1"/>
</dbReference>
<name>A0A2J6RHD1_HYAVF</name>